<reference evidence="2" key="1">
    <citation type="journal article" date="2019" name="Int. J. Syst. Evol. Microbiol.">
        <title>The Global Catalogue of Microorganisms (GCM) 10K type strain sequencing project: providing services to taxonomists for standard genome sequencing and annotation.</title>
        <authorList>
            <consortium name="The Broad Institute Genomics Platform"/>
            <consortium name="The Broad Institute Genome Sequencing Center for Infectious Disease"/>
            <person name="Wu L."/>
            <person name="Ma J."/>
        </authorList>
    </citation>
    <scope>NUCLEOTIDE SEQUENCE [LARGE SCALE GENOMIC DNA]</scope>
    <source>
        <strain evidence="2">CECT 7184</strain>
    </source>
</reference>
<dbReference type="EMBL" id="JAUFQU010000096">
    <property type="protein sequence ID" value="MDN3710588.1"/>
    <property type="molecule type" value="Genomic_DNA"/>
</dbReference>
<keyword evidence="2" id="KW-1185">Reference proteome</keyword>
<protein>
    <submittedName>
        <fullName evidence="1">Uncharacterized protein</fullName>
    </submittedName>
</protein>
<dbReference type="Proteomes" id="UP001242368">
    <property type="component" value="Unassembled WGS sequence"/>
</dbReference>
<comment type="caution">
    <text evidence="1">The sequence shown here is derived from an EMBL/GenBank/DDBJ whole genome shotgun (WGS) entry which is preliminary data.</text>
</comment>
<evidence type="ECO:0000313" key="2">
    <source>
        <dbReference type="Proteomes" id="UP001242368"/>
    </source>
</evidence>
<name>A0ABT8D3S8_9FLAO</name>
<accession>A0ABT8D3S8</accession>
<sequence length="54" mass="6249">MLPEGGIGFLECTSMQMLWISNKNVINLVRVVSDFLTEITMFLMMQTPKRKNKI</sequence>
<organism evidence="1 2">
    <name type="scientific">Paenimyroides ceti</name>
    <dbReference type="NCBI Taxonomy" id="395087"/>
    <lineage>
        <taxon>Bacteria</taxon>
        <taxon>Pseudomonadati</taxon>
        <taxon>Bacteroidota</taxon>
        <taxon>Flavobacteriia</taxon>
        <taxon>Flavobacteriales</taxon>
        <taxon>Flavobacteriaceae</taxon>
        <taxon>Paenimyroides</taxon>
    </lineage>
</organism>
<evidence type="ECO:0000313" key="1">
    <source>
        <dbReference type="EMBL" id="MDN3710588.1"/>
    </source>
</evidence>
<proteinExistence type="predicted"/>
<dbReference type="RefSeq" id="WP_290365689.1">
    <property type="nucleotide sequence ID" value="NZ_JAUFQU010000096.1"/>
</dbReference>
<gene>
    <name evidence="1" type="ORF">QW060_27800</name>
</gene>